<organism evidence="5 6">
    <name type="scientific">Candidatus Segetimicrobium genomatis</name>
    <dbReference type="NCBI Taxonomy" id="2569760"/>
    <lineage>
        <taxon>Bacteria</taxon>
        <taxon>Bacillati</taxon>
        <taxon>Candidatus Sysuimicrobiota</taxon>
        <taxon>Candidatus Sysuimicrobiia</taxon>
        <taxon>Candidatus Sysuimicrobiales</taxon>
        <taxon>Candidatus Segetimicrobiaceae</taxon>
        <taxon>Candidatus Segetimicrobium</taxon>
    </lineage>
</organism>
<evidence type="ECO:0000256" key="3">
    <source>
        <dbReference type="ARBA" id="ARBA00022729"/>
    </source>
</evidence>
<dbReference type="PANTHER" id="PTHR30024:SF47">
    <property type="entry name" value="TAURINE-BINDING PERIPLASMIC PROTEIN"/>
    <property type="match status" value="1"/>
</dbReference>
<evidence type="ECO:0000256" key="2">
    <source>
        <dbReference type="ARBA" id="ARBA00010742"/>
    </source>
</evidence>
<protein>
    <submittedName>
        <fullName evidence="5">ABC transporter substrate-binding protein</fullName>
    </submittedName>
</protein>
<dbReference type="Proteomes" id="UP000320393">
    <property type="component" value="Unassembled WGS sequence"/>
</dbReference>
<feature type="domain" description="SsuA/THI5-like" evidence="4">
    <location>
        <begin position="46"/>
        <end position="259"/>
    </location>
</feature>
<comment type="subcellular location">
    <subcellularLocation>
        <location evidence="1">Periplasm</location>
    </subcellularLocation>
</comment>
<dbReference type="PANTHER" id="PTHR30024">
    <property type="entry name" value="ALIPHATIC SULFONATES-BINDING PROTEIN-RELATED"/>
    <property type="match status" value="1"/>
</dbReference>
<sequence>MFTNRIRDLLAGIAIAAVVAGLGGAAGAQPKVRVLGIAMPTTPPNLVHIPPWVAQDAGIFARYGIEAKIFTFEGGPSALRALVGGRGEVQLAAPGVPPFIAAVARGGDFKAIATYATKHPVAMVVQQEIRRCEDLRGKKIGTPGGAGAYAEVMARAVMQTCGLTPRDVQYLNISTGSRVPALVTGQADAFVLHIDQIFEAVKAKPSLRILAYLSDVLPRGWYAAYVTTGDVMRTDPKLLQDAVSALVEANRFIYRNRDRAIAIGVKYTKFDPDIVARTYDEIAKRGVWPVNEGLHKTLVEAGLDTEAQLGTITPDIKPAYDQVVQLGFITAAMTKLGRWTGDPRWQ</sequence>
<accession>A0A537LMD0</accession>
<name>A0A537LMD0_9BACT</name>
<evidence type="ECO:0000313" key="5">
    <source>
        <dbReference type="EMBL" id="TMJ09166.1"/>
    </source>
</evidence>
<proteinExistence type="inferred from homology"/>
<dbReference type="Gene3D" id="3.40.190.10">
    <property type="entry name" value="Periplasmic binding protein-like II"/>
    <property type="match status" value="2"/>
</dbReference>
<dbReference type="GO" id="GO:0042597">
    <property type="term" value="C:periplasmic space"/>
    <property type="evidence" value="ECO:0007669"/>
    <property type="project" value="UniProtKB-SubCell"/>
</dbReference>
<evidence type="ECO:0000313" key="6">
    <source>
        <dbReference type="Proteomes" id="UP000320393"/>
    </source>
</evidence>
<reference evidence="5 6" key="1">
    <citation type="journal article" date="2019" name="Nat. Microbiol.">
        <title>Mediterranean grassland soil C-N compound turnover is dependent on rainfall and depth, and is mediated by genomically divergent microorganisms.</title>
        <authorList>
            <person name="Diamond S."/>
            <person name="Andeer P.F."/>
            <person name="Li Z."/>
            <person name="Crits-Christoph A."/>
            <person name="Burstein D."/>
            <person name="Anantharaman K."/>
            <person name="Lane K.R."/>
            <person name="Thomas B.C."/>
            <person name="Pan C."/>
            <person name="Northen T.R."/>
            <person name="Banfield J.F."/>
        </authorList>
    </citation>
    <scope>NUCLEOTIDE SEQUENCE [LARGE SCALE GENOMIC DNA]</scope>
    <source>
        <strain evidence="5">NP_5</strain>
    </source>
</reference>
<evidence type="ECO:0000256" key="1">
    <source>
        <dbReference type="ARBA" id="ARBA00004418"/>
    </source>
</evidence>
<dbReference type="EMBL" id="VBAM01000360">
    <property type="protein sequence ID" value="TMJ09166.1"/>
    <property type="molecule type" value="Genomic_DNA"/>
</dbReference>
<dbReference type="AlphaFoldDB" id="A0A537LMD0"/>
<evidence type="ECO:0000259" key="4">
    <source>
        <dbReference type="Pfam" id="PF09084"/>
    </source>
</evidence>
<gene>
    <name evidence="5" type="ORF">E6H02_09270</name>
</gene>
<comment type="caution">
    <text evidence="5">The sequence shown here is derived from an EMBL/GenBank/DDBJ whole genome shotgun (WGS) entry which is preliminary data.</text>
</comment>
<comment type="similarity">
    <text evidence="2">Belongs to the bacterial solute-binding protein SsuA/TauA family.</text>
</comment>
<dbReference type="Pfam" id="PF09084">
    <property type="entry name" value="NMT1"/>
    <property type="match status" value="1"/>
</dbReference>
<dbReference type="SUPFAM" id="SSF53850">
    <property type="entry name" value="Periplasmic binding protein-like II"/>
    <property type="match status" value="1"/>
</dbReference>
<dbReference type="InterPro" id="IPR015168">
    <property type="entry name" value="SsuA/THI5"/>
</dbReference>
<keyword evidence="3" id="KW-0732">Signal</keyword>